<comment type="caution">
    <text evidence="2">The sequence shown here is derived from an EMBL/GenBank/DDBJ whole genome shotgun (WGS) entry which is preliminary data.</text>
</comment>
<dbReference type="GO" id="GO:0030288">
    <property type="term" value="C:outer membrane-bounded periplasmic space"/>
    <property type="evidence" value="ECO:0007669"/>
    <property type="project" value="TreeGrafter"/>
</dbReference>
<sequence>MSIILTFIIFPFKTNAEEMVSVKLVNYIEDPSAISIVLSGDYVTLSPTLSLQKGVNYTLFVEKGELYLTGNNRTLKLPGDFTLIPNKYNENHLIYLNGRPYMGAMYFTVEKEQNIRPINQLPLEDYLKGVVPFEVYPTWEIETLKAQSLAARTYAYIHLKENRQMDDTIKFQVYGGYSSFDKTNNAVEQTKGQIITYKNKPINAFYSASNGGMTESNNNVWNGDRKEYYPIKTDPYDPGHPWEFSIHENQIDLEDLSFDPAQWLEMKERDQDKLSSIKQWLTNQGFKNNKIISIPYFQIGDEKTSGKRSVKGSITINFMYNLLGDIILFDQLSLEDVSLSQIRPMIGGTMFKSYYIDSLEKKDGFYTMKGRGYGHGVGMSQWGANEMAKTGKKYQEIIEFYFPGTSIKTLTDK</sequence>
<dbReference type="GO" id="GO:0030435">
    <property type="term" value="P:sporulation resulting in formation of a cellular spore"/>
    <property type="evidence" value="ECO:0007669"/>
    <property type="project" value="InterPro"/>
</dbReference>
<dbReference type="PANTHER" id="PTHR30032:SF4">
    <property type="entry name" value="AMIDASE ENHANCER"/>
    <property type="match status" value="1"/>
</dbReference>
<keyword evidence="3" id="KW-1185">Reference proteome</keyword>
<dbReference type="Proteomes" id="UP000581688">
    <property type="component" value="Unassembled WGS sequence"/>
</dbReference>
<evidence type="ECO:0000313" key="3">
    <source>
        <dbReference type="Proteomes" id="UP000581688"/>
    </source>
</evidence>
<dbReference type="InterPro" id="IPR013693">
    <property type="entry name" value="SpoIID/LytB_N"/>
</dbReference>
<dbReference type="InterPro" id="IPR013486">
    <property type="entry name" value="SpoIID/LytB"/>
</dbReference>
<dbReference type="RefSeq" id="WP_246200051.1">
    <property type="nucleotide sequence ID" value="NZ_CADDWK010000014.1"/>
</dbReference>
<dbReference type="PANTHER" id="PTHR30032">
    <property type="entry name" value="N-ACETYLMURAMOYL-L-ALANINE AMIDASE-RELATED"/>
    <property type="match status" value="1"/>
</dbReference>
<protein>
    <submittedName>
        <fullName evidence="2">SpoIID/LytB domain protein</fullName>
    </submittedName>
</protein>
<accession>A0A841Q8T4</accession>
<dbReference type="EMBL" id="JACHGH010000012">
    <property type="protein sequence ID" value="MBB6454806.1"/>
    <property type="molecule type" value="Genomic_DNA"/>
</dbReference>
<evidence type="ECO:0000259" key="1">
    <source>
        <dbReference type="Pfam" id="PF08486"/>
    </source>
</evidence>
<proteinExistence type="predicted"/>
<feature type="domain" description="Sporulation stage II protein D amidase enhancer LytB N-terminal" evidence="1">
    <location>
        <begin position="112"/>
        <end position="197"/>
    </location>
</feature>
<organism evidence="2 3">
    <name type="scientific">Salirhabdus euzebyi</name>
    <dbReference type="NCBI Taxonomy" id="394506"/>
    <lineage>
        <taxon>Bacteria</taxon>
        <taxon>Bacillati</taxon>
        <taxon>Bacillota</taxon>
        <taxon>Bacilli</taxon>
        <taxon>Bacillales</taxon>
        <taxon>Bacillaceae</taxon>
        <taxon>Salirhabdus</taxon>
    </lineage>
</organism>
<evidence type="ECO:0000313" key="2">
    <source>
        <dbReference type="EMBL" id="MBB6454806.1"/>
    </source>
</evidence>
<dbReference type="NCBIfam" id="TIGR02669">
    <property type="entry name" value="SpoIID_LytB"/>
    <property type="match status" value="1"/>
</dbReference>
<reference evidence="2 3" key="1">
    <citation type="submission" date="2020-08" db="EMBL/GenBank/DDBJ databases">
        <title>Genomic Encyclopedia of Type Strains, Phase IV (KMG-IV): sequencing the most valuable type-strain genomes for metagenomic binning, comparative biology and taxonomic classification.</title>
        <authorList>
            <person name="Goeker M."/>
        </authorList>
    </citation>
    <scope>NUCLEOTIDE SEQUENCE [LARGE SCALE GENOMIC DNA]</scope>
    <source>
        <strain evidence="2 3">DSM 19612</strain>
    </source>
</reference>
<gene>
    <name evidence="2" type="ORF">HNQ94_003295</name>
</gene>
<dbReference type="Pfam" id="PF08486">
    <property type="entry name" value="SpoIID"/>
    <property type="match status" value="1"/>
</dbReference>
<name>A0A841Q8T4_9BACI</name>
<dbReference type="InterPro" id="IPR051922">
    <property type="entry name" value="Bact_Sporulation_Assoc"/>
</dbReference>
<dbReference type="AlphaFoldDB" id="A0A841Q8T4"/>